<evidence type="ECO:0000259" key="2">
    <source>
        <dbReference type="Pfam" id="PF07859"/>
    </source>
</evidence>
<dbReference type="InterPro" id="IPR013094">
    <property type="entry name" value="AB_hydrolase_3"/>
</dbReference>
<dbReference type="AlphaFoldDB" id="V4BMB8"/>
<dbReference type="KEGG" id="lgi:LOTGIDRAFT_123897"/>
<dbReference type="Pfam" id="PF07859">
    <property type="entry name" value="Abhydrolase_3"/>
    <property type="match status" value="2"/>
</dbReference>
<dbReference type="Gene3D" id="3.40.50.1820">
    <property type="entry name" value="alpha/beta hydrolase"/>
    <property type="match status" value="1"/>
</dbReference>
<proteinExistence type="predicted"/>
<keyword evidence="1" id="KW-0378">Hydrolase</keyword>
<dbReference type="InterPro" id="IPR050300">
    <property type="entry name" value="GDXG_lipolytic_enzyme"/>
</dbReference>
<dbReference type="Proteomes" id="UP000030746">
    <property type="component" value="Unassembled WGS sequence"/>
</dbReference>
<evidence type="ECO:0000256" key="1">
    <source>
        <dbReference type="ARBA" id="ARBA00022801"/>
    </source>
</evidence>
<name>V4BMB8_LOTGI</name>
<dbReference type="InterPro" id="IPR029058">
    <property type="entry name" value="AB_hydrolase_fold"/>
</dbReference>
<keyword evidence="4" id="KW-1185">Reference proteome</keyword>
<dbReference type="EMBL" id="KB202481">
    <property type="protein sequence ID" value="ESO90044.1"/>
    <property type="molecule type" value="Genomic_DNA"/>
</dbReference>
<accession>V4BMB8</accession>
<dbReference type="OrthoDB" id="408631at2759"/>
<evidence type="ECO:0000313" key="3">
    <source>
        <dbReference type="EMBL" id="ESO90044.1"/>
    </source>
</evidence>
<dbReference type="STRING" id="225164.V4BMB8"/>
<dbReference type="CTD" id="20232305"/>
<dbReference type="PANTHER" id="PTHR48081:SF8">
    <property type="entry name" value="ALPHA_BETA HYDROLASE FOLD-3 DOMAIN-CONTAINING PROTEIN-RELATED"/>
    <property type="match status" value="1"/>
</dbReference>
<dbReference type="RefSeq" id="XP_009059128.1">
    <property type="nucleotide sequence ID" value="XM_009060880.1"/>
</dbReference>
<protein>
    <recommendedName>
        <fullName evidence="2">Alpha/beta hydrolase fold-3 domain-containing protein</fullName>
    </recommendedName>
</protein>
<dbReference type="OMA" id="IGHNLLP"/>
<dbReference type="GeneID" id="20232305"/>
<dbReference type="PANTHER" id="PTHR48081">
    <property type="entry name" value="AB HYDROLASE SUPERFAMILY PROTEIN C4A8.06C"/>
    <property type="match status" value="1"/>
</dbReference>
<dbReference type="GO" id="GO:0016787">
    <property type="term" value="F:hydrolase activity"/>
    <property type="evidence" value="ECO:0007669"/>
    <property type="project" value="UniProtKB-KW"/>
</dbReference>
<gene>
    <name evidence="3" type="ORF">LOTGIDRAFT_123897</name>
</gene>
<organism evidence="3 4">
    <name type="scientific">Lottia gigantea</name>
    <name type="common">Giant owl limpet</name>
    <dbReference type="NCBI Taxonomy" id="225164"/>
    <lineage>
        <taxon>Eukaryota</taxon>
        <taxon>Metazoa</taxon>
        <taxon>Spiralia</taxon>
        <taxon>Lophotrochozoa</taxon>
        <taxon>Mollusca</taxon>
        <taxon>Gastropoda</taxon>
        <taxon>Patellogastropoda</taxon>
        <taxon>Lottioidea</taxon>
        <taxon>Lottiidae</taxon>
        <taxon>Lottia</taxon>
    </lineage>
</organism>
<feature type="domain" description="Alpha/beta hydrolase fold-3" evidence="2">
    <location>
        <begin position="268"/>
        <end position="328"/>
    </location>
</feature>
<feature type="domain" description="Alpha/beta hydrolase fold-3" evidence="2">
    <location>
        <begin position="64"/>
        <end position="189"/>
    </location>
</feature>
<dbReference type="SUPFAM" id="SSF53474">
    <property type="entry name" value="alpha/beta-Hydrolases"/>
    <property type="match status" value="1"/>
</dbReference>
<reference evidence="3 4" key="1">
    <citation type="journal article" date="2013" name="Nature">
        <title>Insights into bilaterian evolution from three spiralian genomes.</title>
        <authorList>
            <person name="Simakov O."/>
            <person name="Marletaz F."/>
            <person name="Cho S.J."/>
            <person name="Edsinger-Gonzales E."/>
            <person name="Havlak P."/>
            <person name="Hellsten U."/>
            <person name="Kuo D.H."/>
            <person name="Larsson T."/>
            <person name="Lv J."/>
            <person name="Arendt D."/>
            <person name="Savage R."/>
            <person name="Osoegawa K."/>
            <person name="de Jong P."/>
            <person name="Grimwood J."/>
            <person name="Chapman J.A."/>
            <person name="Shapiro H."/>
            <person name="Aerts A."/>
            <person name="Otillar R.P."/>
            <person name="Terry A.Y."/>
            <person name="Boore J.L."/>
            <person name="Grigoriev I.V."/>
            <person name="Lindberg D.R."/>
            <person name="Seaver E.C."/>
            <person name="Weisblat D.A."/>
            <person name="Putnam N.H."/>
            <person name="Rokhsar D.S."/>
        </authorList>
    </citation>
    <scope>NUCLEOTIDE SEQUENCE [LARGE SCALE GENOMIC DNA]</scope>
</reference>
<evidence type="ECO:0000313" key="4">
    <source>
        <dbReference type="Proteomes" id="UP000030746"/>
    </source>
</evidence>
<dbReference type="HOGENOM" id="CLU_012494_12_2_1"/>
<sequence>MKNVHVSTIGYLTKGSHPVVLFVQSQYWTRNSVFFPQISNSEIAGVDVRIFKPQGVTGLVPGFIYLHGGSWSMLDSETYDNPLSNISRELNVVVIGVDYRLAPEFPFPYPYDDCLAVTKFILNNGELYGIDTMRVGIGGDSAGGNLAAAVLYTLRNEQQQPAVKSHVSIYGVLQVCDFTLPIYQTRAKYEKHFKAQALYLTGLYLNLTESQLDLFMYGDFSTPELDTLCKKYVNLNYLPSELLFEGYERGDHVAEEVTEDVRTLSKIVANPLISPLLVEDLSGLPTTLVLSVGWDILGDENQIYAGRLKAAGVKVTSVHMKESFHGCFNLYHIGFRSGVRALNTVKKFLKETL</sequence>